<protein>
    <submittedName>
        <fullName evidence="2">Uncharacterized protein</fullName>
    </submittedName>
</protein>
<organism evidence="2 3">
    <name type="scientific">Candidatus Wolfebacteria bacterium CG_4_10_14_0_8_um_filter_37_11</name>
    <dbReference type="NCBI Taxonomy" id="1975062"/>
    <lineage>
        <taxon>Bacteria</taxon>
        <taxon>Candidatus Wolfeibacteriota</taxon>
    </lineage>
</organism>
<evidence type="ECO:0000256" key="1">
    <source>
        <dbReference type="SAM" id="Phobius"/>
    </source>
</evidence>
<feature type="non-terminal residue" evidence="2">
    <location>
        <position position="71"/>
    </location>
</feature>
<sequence length="71" mass="8422">MRWRYFSIIFIFSALYLVLISNLLNLQYFKKDYLSQAELRNQLSGILSSERGNIYITDKNNNKIEVALNKD</sequence>
<evidence type="ECO:0000313" key="2">
    <source>
        <dbReference type="EMBL" id="PIY59297.1"/>
    </source>
</evidence>
<dbReference type="Proteomes" id="UP000230363">
    <property type="component" value="Unassembled WGS sequence"/>
</dbReference>
<keyword evidence="1" id="KW-1133">Transmembrane helix</keyword>
<gene>
    <name evidence="2" type="ORF">COY96_02570</name>
</gene>
<keyword evidence="1" id="KW-0472">Membrane</keyword>
<reference evidence="3" key="1">
    <citation type="submission" date="2017-09" db="EMBL/GenBank/DDBJ databases">
        <title>Depth-based differentiation of microbial function through sediment-hosted aquifers and enrichment of novel symbionts in the deep terrestrial subsurface.</title>
        <authorList>
            <person name="Probst A.J."/>
            <person name="Ladd B."/>
            <person name="Jarett J.K."/>
            <person name="Geller-Mcgrath D.E."/>
            <person name="Sieber C.M.K."/>
            <person name="Emerson J.B."/>
            <person name="Anantharaman K."/>
            <person name="Thomas B.C."/>
            <person name="Malmstrom R."/>
            <person name="Stieglmeier M."/>
            <person name="Klingl A."/>
            <person name="Woyke T."/>
            <person name="Ryan C.M."/>
            <person name="Banfield J.F."/>
        </authorList>
    </citation>
    <scope>NUCLEOTIDE SEQUENCE [LARGE SCALE GENOMIC DNA]</scope>
</reference>
<evidence type="ECO:0000313" key="3">
    <source>
        <dbReference type="Proteomes" id="UP000230363"/>
    </source>
</evidence>
<comment type="caution">
    <text evidence="2">The sequence shown here is derived from an EMBL/GenBank/DDBJ whole genome shotgun (WGS) entry which is preliminary data.</text>
</comment>
<keyword evidence="1" id="KW-0812">Transmembrane</keyword>
<feature type="transmembrane region" description="Helical" evidence="1">
    <location>
        <begin position="6"/>
        <end position="26"/>
    </location>
</feature>
<name>A0A2M7Q784_9BACT</name>
<proteinExistence type="predicted"/>
<dbReference type="AlphaFoldDB" id="A0A2M7Q784"/>
<dbReference type="EMBL" id="PFKZ01000096">
    <property type="protein sequence ID" value="PIY59297.1"/>
    <property type="molecule type" value="Genomic_DNA"/>
</dbReference>
<accession>A0A2M7Q784</accession>